<dbReference type="EMBL" id="LAZR01001126">
    <property type="protein sequence ID" value="KKN50217.1"/>
    <property type="molecule type" value="Genomic_DNA"/>
</dbReference>
<dbReference type="Pfam" id="PF17768">
    <property type="entry name" value="RecJ_OB"/>
    <property type="match status" value="1"/>
</dbReference>
<sequence>MIETIWVLPPYREEAKALSAELGIPSEIAQILVNRNLCDAESAGKFLFGTLEGLHDPFLMRDMKKAVERIRQAVSRREKILIFGDYDVDGILSVVILSKALESLGAEVDYFIPERLKEGYGIKEEHIEIVLERKASLVISVDCGIKATQFTKKAKEAGVDIIITDHHLPGDILPDAKAILNPVLNDSGYPDRRLAGIGVVFKLIQALFEEEGKSSSLPHYLKMVSIGTIADVAELKGENRLFVKFGLKGLEKVANTGLLSLMKSCGLSGRRVSAGDIGYRIGPRINAAGRMGMTDLAVKLFFTDSLPESVELVSHLDKLNSKRQKTQQKIYEQALSKIRERSLDKRYKFLILGCEEWHRGVIGIIASKLKDLFHRPVLIFSYEDGKAYGSGRSIDEFPLIACLDECKDLFLNYGGHSMAVGCAIAQENLTPFKKAANAYVDSRITDEHLKRKIYIDSKIDFSDISSGFIENFYLLSPFGAGNPKPIFMTEKAEVVREPQKIKGKHTKLLVQQKGRIFEALGWNRGEWAQSIQKGDKIDLAYSFQFSEYMGEEKLSLSLEDIKT</sequence>
<dbReference type="AlphaFoldDB" id="A0A0F9RK59"/>
<evidence type="ECO:0000256" key="2">
    <source>
        <dbReference type="ARBA" id="ARBA00019841"/>
    </source>
</evidence>
<dbReference type="PANTHER" id="PTHR30255">
    <property type="entry name" value="SINGLE-STRANDED-DNA-SPECIFIC EXONUCLEASE RECJ"/>
    <property type="match status" value="1"/>
</dbReference>
<name>A0A0F9RK59_9ZZZZ</name>
<comment type="caution">
    <text evidence="9">The sequence shown here is derived from an EMBL/GenBank/DDBJ whole genome shotgun (WGS) entry which is preliminary data.</text>
</comment>
<proteinExistence type="inferred from homology"/>
<dbReference type="GO" id="GO:0006310">
    <property type="term" value="P:DNA recombination"/>
    <property type="evidence" value="ECO:0007669"/>
    <property type="project" value="InterPro"/>
</dbReference>
<feature type="domain" description="RecJ OB" evidence="8">
    <location>
        <begin position="455"/>
        <end position="560"/>
    </location>
</feature>
<dbReference type="Gene3D" id="3.10.310.30">
    <property type="match status" value="1"/>
</dbReference>
<gene>
    <name evidence="9" type="ORF">LCGC14_0634800</name>
</gene>
<keyword evidence="4" id="KW-0378">Hydrolase</keyword>
<evidence type="ECO:0000256" key="4">
    <source>
        <dbReference type="ARBA" id="ARBA00022801"/>
    </source>
</evidence>
<evidence type="ECO:0000259" key="8">
    <source>
        <dbReference type="Pfam" id="PF17768"/>
    </source>
</evidence>
<dbReference type="Gene3D" id="3.90.1640.30">
    <property type="match status" value="1"/>
</dbReference>
<dbReference type="InterPro" id="IPR051673">
    <property type="entry name" value="SSDNA_exonuclease_RecJ"/>
</dbReference>
<dbReference type="NCBIfam" id="TIGR00644">
    <property type="entry name" value="recJ"/>
    <property type="match status" value="1"/>
</dbReference>
<dbReference type="Pfam" id="PF02272">
    <property type="entry name" value="DHHA1"/>
    <property type="match status" value="1"/>
</dbReference>
<comment type="similarity">
    <text evidence="1">Belongs to the RecJ family.</text>
</comment>
<dbReference type="InterPro" id="IPR038763">
    <property type="entry name" value="DHH_sf"/>
</dbReference>
<keyword evidence="3" id="KW-0540">Nuclease</keyword>
<keyword evidence="5" id="KW-0269">Exonuclease</keyword>
<accession>A0A0F9RK59</accession>
<dbReference type="GO" id="GO:0008409">
    <property type="term" value="F:5'-3' exonuclease activity"/>
    <property type="evidence" value="ECO:0007669"/>
    <property type="project" value="InterPro"/>
</dbReference>
<evidence type="ECO:0000259" key="6">
    <source>
        <dbReference type="Pfam" id="PF01368"/>
    </source>
</evidence>
<dbReference type="InterPro" id="IPR001667">
    <property type="entry name" value="DDH_dom"/>
</dbReference>
<dbReference type="GO" id="GO:0003676">
    <property type="term" value="F:nucleic acid binding"/>
    <property type="evidence" value="ECO:0007669"/>
    <property type="project" value="InterPro"/>
</dbReference>
<feature type="domain" description="DHHA1" evidence="7">
    <location>
        <begin position="348"/>
        <end position="440"/>
    </location>
</feature>
<dbReference type="InterPro" id="IPR003156">
    <property type="entry name" value="DHHA1_dom"/>
</dbReference>
<reference evidence="9" key="1">
    <citation type="journal article" date="2015" name="Nature">
        <title>Complex archaea that bridge the gap between prokaryotes and eukaryotes.</title>
        <authorList>
            <person name="Spang A."/>
            <person name="Saw J.H."/>
            <person name="Jorgensen S.L."/>
            <person name="Zaremba-Niedzwiedzka K."/>
            <person name="Martijn J."/>
            <person name="Lind A.E."/>
            <person name="van Eijk R."/>
            <person name="Schleper C."/>
            <person name="Guy L."/>
            <person name="Ettema T.J."/>
        </authorList>
    </citation>
    <scope>NUCLEOTIDE SEQUENCE</scope>
</reference>
<feature type="domain" description="DDH" evidence="6">
    <location>
        <begin position="79"/>
        <end position="228"/>
    </location>
</feature>
<evidence type="ECO:0000259" key="7">
    <source>
        <dbReference type="Pfam" id="PF02272"/>
    </source>
</evidence>
<dbReference type="InterPro" id="IPR041122">
    <property type="entry name" value="RecJ_OB"/>
</dbReference>
<protein>
    <recommendedName>
        <fullName evidence="2">Single-stranded-DNA-specific exonuclease RecJ</fullName>
    </recommendedName>
</protein>
<evidence type="ECO:0000256" key="1">
    <source>
        <dbReference type="ARBA" id="ARBA00005915"/>
    </source>
</evidence>
<dbReference type="PANTHER" id="PTHR30255:SF2">
    <property type="entry name" value="SINGLE-STRANDED-DNA-SPECIFIC EXONUCLEASE RECJ"/>
    <property type="match status" value="1"/>
</dbReference>
<evidence type="ECO:0000256" key="5">
    <source>
        <dbReference type="ARBA" id="ARBA00022839"/>
    </source>
</evidence>
<dbReference type="GO" id="GO:0006281">
    <property type="term" value="P:DNA repair"/>
    <property type="evidence" value="ECO:0007669"/>
    <property type="project" value="InterPro"/>
</dbReference>
<evidence type="ECO:0000313" key="9">
    <source>
        <dbReference type="EMBL" id="KKN50217.1"/>
    </source>
</evidence>
<dbReference type="InterPro" id="IPR004610">
    <property type="entry name" value="RecJ"/>
</dbReference>
<dbReference type="SUPFAM" id="SSF64182">
    <property type="entry name" value="DHH phosphoesterases"/>
    <property type="match status" value="1"/>
</dbReference>
<evidence type="ECO:0000256" key="3">
    <source>
        <dbReference type="ARBA" id="ARBA00022722"/>
    </source>
</evidence>
<organism evidence="9">
    <name type="scientific">marine sediment metagenome</name>
    <dbReference type="NCBI Taxonomy" id="412755"/>
    <lineage>
        <taxon>unclassified sequences</taxon>
        <taxon>metagenomes</taxon>
        <taxon>ecological metagenomes</taxon>
    </lineage>
</organism>
<dbReference type="Pfam" id="PF01368">
    <property type="entry name" value="DHH"/>
    <property type="match status" value="1"/>
</dbReference>